<accession>A0A0K2VGV5</accession>
<sequence>HCQKSFSYLHPIGLLLQSLLLLQPHRAHLYFSSERRAWKSWAFYPTFPSPSLSEAPLTSPPSHLFLLLLHFDHLPPLKLP</sequence>
<feature type="signal peptide" evidence="1">
    <location>
        <begin position="1"/>
        <end position="27"/>
    </location>
</feature>
<dbReference type="AlphaFoldDB" id="A0A0K2VGV5"/>
<reference evidence="2" key="1">
    <citation type="submission" date="2014-05" db="EMBL/GenBank/DDBJ databases">
        <authorList>
            <person name="Chronopoulou M."/>
        </authorList>
    </citation>
    <scope>NUCLEOTIDE SEQUENCE</scope>
    <source>
        <tissue evidence="2">Whole organism</tissue>
    </source>
</reference>
<feature type="non-terminal residue" evidence="2">
    <location>
        <position position="80"/>
    </location>
</feature>
<evidence type="ECO:0000313" key="2">
    <source>
        <dbReference type="EMBL" id="CDW49684.1"/>
    </source>
</evidence>
<feature type="chain" id="PRO_5005489424" evidence="1">
    <location>
        <begin position="28"/>
        <end position="80"/>
    </location>
</feature>
<keyword evidence="1" id="KW-0732">Signal</keyword>
<feature type="non-terminal residue" evidence="2">
    <location>
        <position position="1"/>
    </location>
</feature>
<proteinExistence type="predicted"/>
<dbReference type="EMBL" id="HACA01032323">
    <property type="protein sequence ID" value="CDW49684.1"/>
    <property type="molecule type" value="Transcribed_RNA"/>
</dbReference>
<organism evidence="2">
    <name type="scientific">Lepeophtheirus salmonis</name>
    <name type="common">Salmon louse</name>
    <name type="synonym">Caligus salmonis</name>
    <dbReference type="NCBI Taxonomy" id="72036"/>
    <lineage>
        <taxon>Eukaryota</taxon>
        <taxon>Metazoa</taxon>
        <taxon>Ecdysozoa</taxon>
        <taxon>Arthropoda</taxon>
        <taxon>Crustacea</taxon>
        <taxon>Multicrustacea</taxon>
        <taxon>Hexanauplia</taxon>
        <taxon>Copepoda</taxon>
        <taxon>Siphonostomatoida</taxon>
        <taxon>Caligidae</taxon>
        <taxon>Lepeophtheirus</taxon>
    </lineage>
</organism>
<name>A0A0K2VGV5_LEPSM</name>
<evidence type="ECO:0000256" key="1">
    <source>
        <dbReference type="SAM" id="SignalP"/>
    </source>
</evidence>
<protein>
    <submittedName>
        <fullName evidence="2">Uncharacterized protein</fullName>
    </submittedName>
</protein>